<accession>D5MIE5</accession>
<dbReference type="Pfam" id="PF00196">
    <property type="entry name" value="GerE"/>
    <property type="match status" value="1"/>
</dbReference>
<gene>
    <name evidence="6" type="ORF">DAMO_0189</name>
</gene>
<keyword evidence="1" id="KW-0597">Phosphoprotein</keyword>
<dbReference type="PROSITE" id="PS50043">
    <property type="entry name" value="HTH_LUXR_2"/>
    <property type="match status" value="1"/>
</dbReference>
<dbReference type="InterPro" id="IPR039420">
    <property type="entry name" value="WalR-like"/>
</dbReference>
<dbReference type="CDD" id="cd06170">
    <property type="entry name" value="LuxR_C_like"/>
    <property type="match status" value="1"/>
</dbReference>
<keyword evidence="2" id="KW-0238">DNA-binding</keyword>
<dbReference type="Gene3D" id="3.40.50.2300">
    <property type="match status" value="1"/>
</dbReference>
<dbReference type="SMART" id="SM00421">
    <property type="entry name" value="HTH_LUXR"/>
    <property type="match status" value="1"/>
</dbReference>
<protein>
    <submittedName>
        <fullName evidence="6">Two component transcriptional regulator, LuxR family</fullName>
    </submittedName>
</protein>
<dbReference type="Pfam" id="PF00072">
    <property type="entry name" value="Response_reg"/>
    <property type="match status" value="1"/>
</dbReference>
<dbReference type="SMART" id="SM00448">
    <property type="entry name" value="REC"/>
    <property type="match status" value="1"/>
</dbReference>
<dbReference type="HOGENOM" id="CLU_000445_90_8_0"/>
<evidence type="ECO:0000256" key="1">
    <source>
        <dbReference type="ARBA" id="ARBA00022553"/>
    </source>
</evidence>
<dbReference type="EMBL" id="FP565575">
    <property type="protein sequence ID" value="CBE67295.1"/>
    <property type="molecule type" value="Genomic_DNA"/>
</dbReference>
<dbReference type="PROSITE" id="PS50110">
    <property type="entry name" value="RESPONSE_REGULATORY"/>
    <property type="match status" value="1"/>
</dbReference>
<dbReference type="SUPFAM" id="SSF52172">
    <property type="entry name" value="CheY-like"/>
    <property type="match status" value="1"/>
</dbReference>
<evidence type="ECO:0000313" key="7">
    <source>
        <dbReference type="Proteomes" id="UP000006898"/>
    </source>
</evidence>
<evidence type="ECO:0000313" key="6">
    <source>
        <dbReference type="EMBL" id="CBE67295.1"/>
    </source>
</evidence>
<comment type="caution">
    <text evidence="3">Lacks conserved residue(s) required for the propagation of feature annotation.</text>
</comment>
<dbReference type="AlphaFoldDB" id="D5MIE5"/>
<dbReference type="eggNOG" id="COG2197">
    <property type="taxonomic scope" value="Bacteria"/>
</dbReference>
<dbReference type="InterPro" id="IPR058245">
    <property type="entry name" value="NreC/VraR/RcsB-like_REC"/>
</dbReference>
<dbReference type="Proteomes" id="UP000006898">
    <property type="component" value="Chromosome"/>
</dbReference>
<dbReference type="PROSITE" id="PS00622">
    <property type="entry name" value="HTH_LUXR_1"/>
    <property type="match status" value="1"/>
</dbReference>
<reference evidence="6 7" key="1">
    <citation type="journal article" date="2010" name="Nature">
        <title>Nitrite-driven anaerobic methane oxidation by oxygenic bacteria.</title>
        <authorList>
            <person name="Ettwig K.F."/>
            <person name="Butler M.K."/>
            <person name="Le Paslier D."/>
            <person name="Pelletier E."/>
            <person name="Mangenot S."/>
            <person name="Kuypers M.M.M."/>
            <person name="Schreiber F."/>
            <person name="Dutilh B.E."/>
            <person name="Zedelius J."/>
            <person name="de Beer D."/>
            <person name="Gloerich J."/>
            <person name="Wessels H.J.C.T."/>
            <person name="van Allen T."/>
            <person name="Luesken F."/>
            <person name="Wu M."/>
            <person name="van de Pas-Schoonen K.T."/>
            <person name="Op den Camp H.J.M."/>
            <person name="Janssen-Megens E.M."/>
            <person name="Francoijs K-J."/>
            <person name="Stunnenberg H."/>
            <person name="Weissenbach J."/>
            <person name="Jetten M.S.M."/>
            <person name="Strous M."/>
        </authorList>
    </citation>
    <scope>NUCLEOTIDE SEQUENCE [LARGE SCALE GENOMIC DNA]</scope>
</reference>
<dbReference type="InterPro" id="IPR000792">
    <property type="entry name" value="Tscrpt_reg_LuxR_C"/>
</dbReference>
<dbReference type="PRINTS" id="PR00038">
    <property type="entry name" value="HTHLUXR"/>
</dbReference>
<dbReference type="GO" id="GO:0006355">
    <property type="term" value="P:regulation of DNA-templated transcription"/>
    <property type="evidence" value="ECO:0007669"/>
    <property type="project" value="InterPro"/>
</dbReference>
<feature type="domain" description="Response regulatory" evidence="5">
    <location>
        <begin position="5"/>
        <end position="120"/>
    </location>
</feature>
<dbReference type="InterPro" id="IPR016032">
    <property type="entry name" value="Sig_transdc_resp-reg_C-effctor"/>
</dbReference>
<proteinExistence type="predicted"/>
<dbReference type="InterPro" id="IPR011006">
    <property type="entry name" value="CheY-like_superfamily"/>
</dbReference>
<evidence type="ECO:0000259" key="5">
    <source>
        <dbReference type="PROSITE" id="PS50110"/>
    </source>
</evidence>
<feature type="domain" description="HTH luxR-type" evidence="4">
    <location>
        <begin position="149"/>
        <end position="214"/>
    </location>
</feature>
<dbReference type="CDD" id="cd17535">
    <property type="entry name" value="REC_NarL-like"/>
    <property type="match status" value="1"/>
</dbReference>
<dbReference type="GO" id="GO:0000160">
    <property type="term" value="P:phosphorelay signal transduction system"/>
    <property type="evidence" value="ECO:0007669"/>
    <property type="project" value="InterPro"/>
</dbReference>
<dbReference type="STRING" id="671143.DAMO_0189"/>
<evidence type="ECO:0000256" key="2">
    <source>
        <dbReference type="ARBA" id="ARBA00023125"/>
    </source>
</evidence>
<dbReference type="InterPro" id="IPR001789">
    <property type="entry name" value="Sig_transdc_resp-reg_receiver"/>
</dbReference>
<organism evidence="6 7">
    <name type="scientific">Methylomirabilis oxygeniifera</name>
    <dbReference type="NCBI Taxonomy" id="671143"/>
    <lineage>
        <taxon>Bacteria</taxon>
        <taxon>Candidatus Methylomirabilota</taxon>
        <taxon>Candidatus Methylomirabilia</taxon>
        <taxon>Candidatus Methylomirabilales</taxon>
        <taxon>Candidatus Methylomirabilaceae</taxon>
        <taxon>Candidatus Methylomirabilis</taxon>
    </lineage>
</organism>
<evidence type="ECO:0000256" key="3">
    <source>
        <dbReference type="PROSITE-ProRule" id="PRU00169"/>
    </source>
</evidence>
<dbReference type="SUPFAM" id="SSF46894">
    <property type="entry name" value="C-terminal effector domain of the bipartite response regulators"/>
    <property type="match status" value="1"/>
</dbReference>
<dbReference type="GO" id="GO:0003677">
    <property type="term" value="F:DNA binding"/>
    <property type="evidence" value="ECO:0007669"/>
    <property type="project" value="UniProtKB-KW"/>
</dbReference>
<dbReference type="PANTHER" id="PTHR43214">
    <property type="entry name" value="TWO-COMPONENT RESPONSE REGULATOR"/>
    <property type="match status" value="1"/>
</dbReference>
<dbReference type="PATRIC" id="fig|671143.5.peg.163"/>
<evidence type="ECO:0000259" key="4">
    <source>
        <dbReference type="PROSITE" id="PS50043"/>
    </source>
</evidence>
<dbReference type="KEGG" id="mox:DAMO_0189"/>
<name>D5MIE5_METO1</name>
<sequence length="216" mass="23641">MDLISVIIADDHTLSREGLRLLLAQEPTISVVGAADSDQAISMAEALQPDIVLLAVNIQELSALNALSLIRKKSPRTDVLILSGCPDDELMSAALQLGAKGYVSKMLSHKDLVKAIRVVHAGEIWAGRKVLAGVLESLRHKTHETNRSFSETQEALTDREQEIVGWVIQGMTNKEIAARLEISDKTVKAHLSNIFSKLKISRRLELALHQIVGQSD</sequence>